<comment type="caution">
    <text evidence="2">The sequence shown here is derived from an EMBL/GenBank/DDBJ whole genome shotgun (WGS) entry which is preliminary data.</text>
</comment>
<evidence type="ECO:0000313" key="3">
    <source>
        <dbReference type="Proteomes" id="UP001565369"/>
    </source>
</evidence>
<feature type="region of interest" description="Disordered" evidence="1">
    <location>
        <begin position="65"/>
        <end position="88"/>
    </location>
</feature>
<feature type="compositionally biased region" description="Low complexity" evidence="1">
    <location>
        <begin position="77"/>
        <end position="88"/>
    </location>
</feature>
<gene>
    <name evidence="2" type="ORF">ABIG07_007641</name>
</gene>
<sequence length="212" mass="22718">MRPHMGYEAAPRQGSRENAVLRPQSAPPPGSFMILNYLSPFWNQIVPFCLPVFSCDPCPRSFSAPRFSRHPAPAPRPASSSSPTRLTATASISAWPRARNAAPPSPAPTASHEILPRHQAIAGSTPTKLPALSPNPAQTAPMAIATNMSQSLASAEFARSWRSLGPVLWPPKRRDDAAGSGYWEGALRRPNCFGVQVASASKSLQRPSHIGP</sequence>
<feature type="region of interest" description="Disordered" evidence="1">
    <location>
        <begin position="1"/>
        <end position="24"/>
    </location>
</feature>
<organism evidence="2 3">
    <name type="scientific">Bradyrhizobium ottawaense</name>
    <dbReference type="NCBI Taxonomy" id="931866"/>
    <lineage>
        <taxon>Bacteria</taxon>
        <taxon>Pseudomonadati</taxon>
        <taxon>Pseudomonadota</taxon>
        <taxon>Alphaproteobacteria</taxon>
        <taxon>Hyphomicrobiales</taxon>
        <taxon>Nitrobacteraceae</taxon>
        <taxon>Bradyrhizobium</taxon>
    </lineage>
</organism>
<name>A0ABV4G4B9_9BRAD</name>
<protein>
    <submittedName>
        <fullName evidence="2">Uncharacterized protein</fullName>
    </submittedName>
</protein>
<evidence type="ECO:0000313" key="2">
    <source>
        <dbReference type="EMBL" id="MEY9458693.1"/>
    </source>
</evidence>
<proteinExistence type="predicted"/>
<evidence type="ECO:0000256" key="1">
    <source>
        <dbReference type="SAM" id="MobiDB-lite"/>
    </source>
</evidence>
<reference evidence="2 3" key="1">
    <citation type="submission" date="2024-07" db="EMBL/GenBank/DDBJ databases">
        <title>Genomic Encyclopedia of Type Strains, Phase V (KMG-V): Genome sequencing to study the core and pangenomes of soil and plant-associated prokaryotes.</title>
        <authorList>
            <person name="Whitman W."/>
        </authorList>
    </citation>
    <scope>NUCLEOTIDE SEQUENCE [LARGE SCALE GENOMIC DNA]</scope>
    <source>
        <strain evidence="2 3">USDA 152</strain>
    </source>
</reference>
<dbReference type="EMBL" id="JBGBZJ010000003">
    <property type="protein sequence ID" value="MEY9458693.1"/>
    <property type="molecule type" value="Genomic_DNA"/>
</dbReference>
<accession>A0ABV4G4B9</accession>
<keyword evidence="3" id="KW-1185">Reference proteome</keyword>
<dbReference type="Proteomes" id="UP001565369">
    <property type="component" value="Unassembled WGS sequence"/>
</dbReference>